<organism evidence="2 3">
    <name type="scientific">Psilocybe cf. subviscida</name>
    <dbReference type="NCBI Taxonomy" id="2480587"/>
    <lineage>
        <taxon>Eukaryota</taxon>
        <taxon>Fungi</taxon>
        <taxon>Dikarya</taxon>
        <taxon>Basidiomycota</taxon>
        <taxon>Agaricomycotina</taxon>
        <taxon>Agaricomycetes</taxon>
        <taxon>Agaricomycetidae</taxon>
        <taxon>Agaricales</taxon>
        <taxon>Agaricineae</taxon>
        <taxon>Strophariaceae</taxon>
        <taxon>Psilocybe</taxon>
    </lineage>
</organism>
<dbReference type="EMBL" id="JAACJJ010000059">
    <property type="protein sequence ID" value="KAF5309546.1"/>
    <property type="molecule type" value="Genomic_DNA"/>
</dbReference>
<gene>
    <name evidence="2" type="ORF">D9619_012325</name>
</gene>
<name>A0A8H5ARF5_9AGAR</name>
<sequence length="277" mass="30895">MLRSVLRKSKRKHHPTHLSSRSPHFPLSLNVEWTHVTHVFIANSGANAFLKTIRALASKANLTYLSVHNLTGLQTHQHITSIIELPSVYHFSIGGPNAQDTCKLLLHRIKLPSLQTFSINNGAIPVFSARQLPMGTLALFISRSVFPLVELELGNFGMPGSSLTNLLWYIPSLVKLTLETITYADDFFPAFSQANSLSNHGHEFLPLLLSLKLAAFPRNSLWRLLLDIWNSEDFPDIRPGDDSWPGHEPFRRGLQVSLSVASANETTVPFQIVLHGV</sequence>
<evidence type="ECO:0000313" key="2">
    <source>
        <dbReference type="EMBL" id="KAF5309546.1"/>
    </source>
</evidence>
<evidence type="ECO:0000256" key="1">
    <source>
        <dbReference type="SAM" id="MobiDB-lite"/>
    </source>
</evidence>
<feature type="region of interest" description="Disordered" evidence="1">
    <location>
        <begin position="1"/>
        <end position="22"/>
    </location>
</feature>
<protein>
    <submittedName>
        <fullName evidence="2">Uncharacterized protein</fullName>
    </submittedName>
</protein>
<dbReference type="AlphaFoldDB" id="A0A8H5ARF5"/>
<proteinExistence type="predicted"/>
<reference evidence="2 3" key="1">
    <citation type="journal article" date="2020" name="ISME J.">
        <title>Uncovering the hidden diversity of litter-decomposition mechanisms in mushroom-forming fungi.</title>
        <authorList>
            <person name="Floudas D."/>
            <person name="Bentzer J."/>
            <person name="Ahren D."/>
            <person name="Johansson T."/>
            <person name="Persson P."/>
            <person name="Tunlid A."/>
        </authorList>
    </citation>
    <scope>NUCLEOTIDE SEQUENCE [LARGE SCALE GENOMIC DNA]</scope>
    <source>
        <strain evidence="2 3">CBS 101986</strain>
    </source>
</reference>
<comment type="caution">
    <text evidence="2">The sequence shown here is derived from an EMBL/GenBank/DDBJ whole genome shotgun (WGS) entry which is preliminary data.</text>
</comment>
<evidence type="ECO:0000313" key="3">
    <source>
        <dbReference type="Proteomes" id="UP000567179"/>
    </source>
</evidence>
<accession>A0A8H5ARF5</accession>
<dbReference type="Proteomes" id="UP000567179">
    <property type="component" value="Unassembled WGS sequence"/>
</dbReference>
<keyword evidence="3" id="KW-1185">Reference proteome</keyword>
<feature type="compositionally biased region" description="Basic residues" evidence="1">
    <location>
        <begin position="1"/>
        <end position="16"/>
    </location>
</feature>